<dbReference type="InterPro" id="IPR050194">
    <property type="entry name" value="Glycosyltransferase_grp1"/>
</dbReference>
<dbReference type="InterPro" id="IPR028098">
    <property type="entry name" value="Glyco_trans_4-like_N"/>
</dbReference>
<gene>
    <name evidence="3" type="ORF">CO173_00930</name>
</gene>
<dbReference type="SUPFAM" id="SSF53756">
    <property type="entry name" value="UDP-Glycosyltransferase/glycogen phosphorylase"/>
    <property type="match status" value="1"/>
</dbReference>
<comment type="caution">
    <text evidence="3">The sequence shown here is derived from an EMBL/GenBank/DDBJ whole genome shotgun (WGS) entry which is preliminary data.</text>
</comment>
<feature type="domain" description="Glycosyl transferase family 1" evidence="1">
    <location>
        <begin position="194"/>
        <end position="340"/>
    </location>
</feature>
<dbReference type="Pfam" id="PF00534">
    <property type="entry name" value="Glycos_transf_1"/>
    <property type="match status" value="1"/>
</dbReference>
<keyword evidence="3" id="KW-0808">Transferase</keyword>
<reference evidence="4" key="1">
    <citation type="submission" date="2017-09" db="EMBL/GenBank/DDBJ databases">
        <title>Depth-based differentiation of microbial function through sediment-hosted aquifers and enrichment of novel symbionts in the deep terrestrial subsurface.</title>
        <authorList>
            <person name="Probst A.J."/>
            <person name="Ladd B."/>
            <person name="Jarett J.K."/>
            <person name="Geller-Mcgrath D.E."/>
            <person name="Sieber C.M.K."/>
            <person name="Emerson J.B."/>
            <person name="Anantharaman K."/>
            <person name="Thomas B.C."/>
            <person name="Malmstrom R."/>
            <person name="Stieglmeier M."/>
            <person name="Klingl A."/>
            <person name="Woyke T."/>
            <person name="Ryan C.M."/>
            <person name="Banfield J.F."/>
        </authorList>
    </citation>
    <scope>NUCLEOTIDE SEQUENCE [LARGE SCALE GENOMIC DNA]</scope>
</reference>
<dbReference type="PANTHER" id="PTHR45947:SF3">
    <property type="entry name" value="SULFOQUINOVOSYL TRANSFERASE SQD2"/>
    <property type="match status" value="1"/>
</dbReference>
<accession>A0A2M7XGS0</accession>
<evidence type="ECO:0000259" key="1">
    <source>
        <dbReference type="Pfam" id="PF00534"/>
    </source>
</evidence>
<dbReference type="Pfam" id="PF13439">
    <property type="entry name" value="Glyco_transf_4"/>
    <property type="match status" value="1"/>
</dbReference>
<dbReference type="InterPro" id="IPR001296">
    <property type="entry name" value="Glyco_trans_1"/>
</dbReference>
<dbReference type="Proteomes" id="UP000231263">
    <property type="component" value="Unassembled WGS sequence"/>
</dbReference>
<dbReference type="PANTHER" id="PTHR45947">
    <property type="entry name" value="SULFOQUINOVOSYL TRANSFERASE SQD2"/>
    <property type="match status" value="1"/>
</dbReference>
<sequence length="370" mass="42364">MKVALVHDHLTQNGGAERVLEALQAIWPEAPTYTLLYDEKKMKGTFGHREIRTSSLQNLPFAISKSKWYLPFMPTATEGYDLSGFDVIISSSSAFAKGIIPPPHGIHISYCHTPTRYLWSDTHEYSKNNIPKLLQPFSALLLTHLRIWDKLSADRVDFFIANSDTTKRRISRYYQHKSDVIYPPVDIEHFTISQKPKNYFLIGGRLVAYKRYDLVIDAFTQLGLPLKVFGDGPMEKELRASAGDNVEFLGRVSNEERARLFAEAIAFMHPQEEDFGITPVESMAAGRPVIAYNRGGAVESVIEGKTGTLFNKQTWQEVADIVMNFDHTKYDPEKIRKHAEEFSTTIFRKNIYNFVTEKWEDHKRKILGQL</sequence>
<dbReference type="AlphaFoldDB" id="A0A2M7XGS0"/>
<evidence type="ECO:0000313" key="3">
    <source>
        <dbReference type="EMBL" id="PJA46936.1"/>
    </source>
</evidence>
<organism evidence="3 4">
    <name type="scientific">Candidatus Uhrbacteria bacterium CG_4_9_14_3_um_filter_41_35</name>
    <dbReference type="NCBI Taxonomy" id="1975034"/>
    <lineage>
        <taxon>Bacteria</taxon>
        <taxon>Candidatus Uhriibacteriota</taxon>
    </lineage>
</organism>
<dbReference type="GO" id="GO:0016757">
    <property type="term" value="F:glycosyltransferase activity"/>
    <property type="evidence" value="ECO:0007669"/>
    <property type="project" value="InterPro"/>
</dbReference>
<dbReference type="Gene3D" id="3.40.50.2000">
    <property type="entry name" value="Glycogen Phosphorylase B"/>
    <property type="match status" value="2"/>
</dbReference>
<evidence type="ECO:0000313" key="4">
    <source>
        <dbReference type="Proteomes" id="UP000231263"/>
    </source>
</evidence>
<protein>
    <submittedName>
        <fullName evidence="3">Glycosyltransferase family 4 protein</fullName>
    </submittedName>
</protein>
<proteinExistence type="predicted"/>
<feature type="domain" description="Glycosyltransferase subfamily 4-like N-terminal" evidence="2">
    <location>
        <begin position="60"/>
        <end position="188"/>
    </location>
</feature>
<name>A0A2M7XGS0_9BACT</name>
<evidence type="ECO:0000259" key="2">
    <source>
        <dbReference type="Pfam" id="PF13439"/>
    </source>
</evidence>
<dbReference type="EMBL" id="PFWT01000006">
    <property type="protein sequence ID" value="PJA46936.1"/>
    <property type="molecule type" value="Genomic_DNA"/>
</dbReference>